<feature type="compositionally biased region" description="Low complexity" evidence="1">
    <location>
        <begin position="43"/>
        <end position="60"/>
    </location>
</feature>
<comment type="caution">
    <text evidence="2">The sequence shown here is derived from an EMBL/GenBank/DDBJ whole genome shotgun (WGS) entry which is preliminary data.</text>
</comment>
<reference evidence="3" key="1">
    <citation type="journal article" date="2019" name="Int. J. Syst. Evol. Microbiol.">
        <title>The Global Catalogue of Microorganisms (GCM) 10K type strain sequencing project: providing services to taxonomists for standard genome sequencing and annotation.</title>
        <authorList>
            <consortium name="The Broad Institute Genomics Platform"/>
            <consortium name="The Broad Institute Genome Sequencing Center for Infectious Disease"/>
            <person name="Wu L."/>
            <person name="Ma J."/>
        </authorList>
    </citation>
    <scope>NUCLEOTIDE SEQUENCE [LARGE SCALE GENOMIC DNA]</scope>
    <source>
        <strain evidence="3">JCM 4816</strain>
    </source>
</reference>
<name>A0ABP6UDA6_9ACTN</name>
<keyword evidence="3" id="KW-1185">Reference proteome</keyword>
<evidence type="ECO:0000313" key="2">
    <source>
        <dbReference type="EMBL" id="GAA3504451.1"/>
    </source>
</evidence>
<dbReference type="Proteomes" id="UP001501455">
    <property type="component" value="Unassembled WGS sequence"/>
</dbReference>
<evidence type="ECO:0000313" key="3">
    <source>
        <dbReference type="Proteomes" id="UP001501455"/>
    </source>
</evidence>
<feature type="compositionally biased region" description="Basic residues" evidence="1">
    <location>
        <begin position="30"/>
        <end position="40"/>
    </location>
</feature>
<feature type="region of interest" description="Disordered" evidence="1">
    <location>
        <begin position="1"/>
        <end position="60"/>
    </location>
</feature>
<protein>
    <submittedName>
        <fullName evidence="2">Uncharacterized protein</fullName>
    </submittedName>
</protein>
<sequence>MVRQFARSDRRSSAAQEESSGRAAGAPRGRAVHHVRRGGRPRTGGAAAPSPSARSRTRVPACRLSPPEFSRFRSVRISGIQRNAVATVFPGAVLKSLRTGKGILSASDRRHVRVLSIRHPLREVRA</sequence>
<accession>A0ABP6UDA6</accession>
<gene>
    <name evidence="2" type="ORF">GCM10019016_115640</name>
</gene>
<organism evidence="2 3">
    <name type="scientific">Streptomyces prasinosporus</name>
    <dbReference type="NCBI Taxonomy" id="68256"/>
    <lineage>
        <taxon>Bacteria</taxon>
        <taxon>Bacillati</taxon>
        <taxon>Actinomycetota</taxon>
        <taxon>Actinomycetes</taxon>
        <taxon>Kitasatosporales</taxon>
        <taxon>Streptomycetaceae</taxon>
        <taxon>Streptomyces</taxon>
        <taxon>Streptomyces albogriseolus group</taxon>
    </lineage>
</organism>
<proteinExistence type="predicted"/>
<dbReference type="EMBL" id="BAAAXF010000081">
    <property type="protein sequence ID" value="GAA3504451.1"/>
    <property type="molecule type" value="Genomic_DNA"/>
</dbReference>
<evidence type="ECO:0000256" key="1">
    <source>
        <dbReference type="SAM" id="MobiDB-lite"/>
    </source>
</evidence>
<feature type="compositionally biased region" description="Basic and acidic residues" evidence="1">
    <location>
        <begin position="1"/>
        <end position="12"/>
    </location>
</feature>